<organism evidence="1 2">
    <name type="scientific">Staphylococcus phage CF5</name>
    <dbReference type="NCBI Taxonomy" id="3113739"/>
    <lineage>
        <taxon>Viruses</taxon>
        <taxon>Duplodnaviria</taxon>
        <taxon>Heunggongvirae</taxon>
        <taxon>Uroviricota</taxon>
        <taxon>Caudoviricetes</taxon>
        <taxon>Herelleviridae</taxon>
        <taxon>Twortvirinae</taxon>
        <taxon>Silviavirus</taxon>
    </lineage>
</organism>
<reference evidence="1" key="1">
    <citation type="submission" date="2023-12" db="EMBL/GenBank/DDBJ databases">
        <title>Isolation and Characterisation of Novel Lytic Bacteriophages for therapeutic applications in Prosthetic Joint Infections.</title>
        <authorList>
            <person name="Burton N."/>
            <person name="Melo L.D.R."/>
            <person name="Pearce B."/>
            <person name="Tadesse M.D."/>
            <person name="Vryonis E."/>
            <person name="Sagona A."/>
        </authorList>
    </citation>
    <scope>NUCLEOTIDE SEQUENCE</scope>
</reference>
<name>A0AAX4J7R2_9CAUD</name>
<protein>
    <submittedName>
        <fullName evidence="1">Uncharacterized protein</fullName>
    </submittedName>
</protein>
<accession>A0AAX4J7R2</accession>
<evidence type="ECO:0000313" key="2">
    <source>
        <dbReference type="Proteomes" id="UP001432109"/>
    </source>
</evidence>
<proteinExistence type="predicted"/>
<dbReference type="EMBL" id="PP034390">
    <property type="protein sequence ID" value="WRW34748.1"/>
    <property type="molecule type" value="Genomic_DNA"/>
</dbReference>
<gene>
    <name evidence="1" type="ORF">CF5_0179</name>
</gene>
<evidence type="ECO:0000313" key="1">
    <source>
        <dbReference type="EMBL" id="WRW34748.1"/>
    </source>
</evidence>
<dbReference type="Proteomes" id="UP001432109">
    <property type="component" value="Segment"/>
</dbReference>
<sequence length="72" mass="8278">MSLSDIYVQLNQLGFQVEFLGDVDNKYATLKIDGYYIENRIVDSGFIITGNDVFLSVYDGQDVVRYFKKIRG</sequence>